<feature type="domain" description="Glycoside hydrolase family 5" evidence="6">
    <location>
        <begin position="65"/>
        <end position="350"/>
    </location>
</feature>
<dbReference type="KEGG" id="mcha:111025142"/>
<organism evidence="7 8">
    <name type="scientific">Momordica charantia</name>
    <name type="common">Bitter gourd</name>
    <name type="synonym">Balsam pear</name>
    <dbReference type="NCBI Taxonomy" id="3673"/>
    <lineage>
        <taxon>Eukaryota</taxon>
        <taxon>Viridiplantae</taxon>
        <taxon>Streptophyta</taxon>
        <taxon>Embryophyta</taxon>
        <taxon>Tracheophyta</taxon>
        <taxon>Spermatophyta</taxon>
        <taxon>Magnoliopsida</taxon>
        <taxon>eudicotyledons</taxon>
        <taxon>Gunneridae</taxon>
        <taxon>Pentapetalae</taxon>
        <taxon>rosids</taxon>
        <taxon>fabids</taxon>
        <taxon>Cucurbitales</taxon>
        <taxon>Cucurbitaceae</taxon>
        <taxon>Momordiceae</taxon>
        <taxon>Momordica</taxon>
    </lineage>
</organism>
<dbReference type="PANTHER" id="PTHR31263:SF0">
    <property type="entry name" value="CELLULASE FAMILY PROTEIN (AFU_ORTHOLOGUE AFUA_5G14560)"/>
    <property type="match status" value="1"/>
</dbReference>
<dbReference type="PANTHER" id="PTHR31263">
    <property type="entry name" value="CELLULASE FAMILY PROTEIN (AFU_ORTHOLOGUE AFUA_5G14560)"/>
    <property type="match status" value="1"/>
</dbReference>
<gene>
    <name evidence="8" type="primary">LOC111025142</name>
</gene>
<keyword evidence="3 4" id="KW-0326">Glycosidase</keyword>
<dbReference type="OrthoDB" id="442731at2759"/>
<dbReference type="GO" id="GO:0004553">
    <property type="term" value="F:hydrolase activity, hydrolyzing O-glycosyl compounds"/>
    <property type="evidence" value="ECO:0007669"/>
    <property type="project" value="InterPro"/>
</dbReference>
<keyword evidence="2 4" id="KW-0378">Hydrolase</keyword>
<dbReference type="Gene3D" id="2.80.10.50">
    <property type="match status" value="1"/>
</dbReference>
<dbReference type="SUPFAM" id="SSF50370">
    <property type="entry name" value="Ricin B-like lectins"/>
    <property type="match status" value="1"/>
</dbReference>
<evidence type="ECO:0000256" key="1">
    <source>
        <dbReference type="ARBA" id="ARBA00005641"/>
    </source>
</evidence>
<proteinExistence type="inferred from homology"/>
<evidence type="ECO:0000259" key="6">
    <source>
        <dbReference type="Pfam" id="PF00150"/>
    </source>
</evidence>
<evidence type="ECO:0000256" key="2">
    <source>
        <dbReference type="ARBA" id="ARBA00022801"/>
    </source>
</evidence>
<protein>
    <submittedName>
        <fullName evidence="8">Uncharacterized protein LOC111025142</fullName>
    </submittedName>
</protein>
<dbReference type="Pfam" id="PF00150">
    <property type="entry name" value="Cellulase"/>
    <property type="match status" value="1"/>
</dbReference>
<dbReference type="RefSeq" id="XP_022158682.1">
    <property type="nucleotide sequence ID" value="XM_022302990.1"/>
</dbReference>
<dbReference type="AlphaFoldDB" id="A0A6J1DXU9"/>
<reference evidence="8" key="1">
    <citation type="submission" date="2025-08" db="UniProtKB">
        <authorList>
            <consortium name="RefSeq"/>
        </authorList>
    </citation>
    <scope>IDENTIFICATION</scope>
    <source>
        <strain evidence="8">OHB3-1</strain>
    </source>
</reference>
<dbReference type="InterPro" id="IPR001547">
    <property type="entry name" value="Glyco_hydro_5"/>
</dbReference>
<accession>A0A6J1DXU9</accession>
<keyword evidence="7" id="KW-1185">Reference proteome</keyword>
<name>A0A6J1DXU9_MOMCH</name>
<sequence length="540" mass="60742">MGSTKETFVFLALISLLSSLSYSLPLSTRGRWIVDSATGRRVKLVCVNWPSHTQSMLIEGLDRRPLKDLADEAVRLRFNCVRLTYATHMFTRYANRTIEENFDLLDLKASKAGLALHNPFVLNMTIFEAYEAAVDVLGASGLMVIADNHISQPRWCCSLDDGNGFFGDRYFDPEEWLEGLRLVARHFHNKSSVVGMSLRNELRGARSNPKDWNKHITRGARAIHTINPNALVIISGLNYDNDLRCQTQAPLPLGNLHNKLVLEVHLYSFSGDSQAKFTQNPLNKICSKVMNGFVERAGFVVEGERAVPLLVSEFGMDQRESGNEADDRFMSCFGAYLARMDLDWAVWGWQGSYYYRQGQARPREVFGVLNYDWSGVRNPRFSQRFQLLQTMLQDPNSYSPNSYLMYHPQSGQCVQAEGNSKEIYMNNCSHASQWSHEGDGTPIRLKDSGLCLRASGYGLKPSLSTECLYKHSGWRAISDSKLHLATLAPNGNGNGNLCLERESSNSTRIVMGRCICVGDDSSCLHDTQAQWFQLVVTNTL</sequence>
<evidence type="ECO:0000313" key="8">
    <source>
        <dbReference type="RefSeq" id="XP_022158682.1"/>
    </source>
</evidence>
<dbReference type="SUPFAM" id="SSF51445">
    <property type="entry name" value="(Trans)glycosidases"/>
    <property type="match status" value="1"/>
</dbReference>
<evidence type="ECO:0000256" key="4">
    <source>
        <dbReference type="RuleBase" id="RU361153"/>
    </source>
</evidence>
<dbReference type="PROSITE" id="PS50231">
    <property type="entry name" value="RICIN_B_LECTIN"/>
    <property type="match status" value="1"/>
</dbReference>
<keyword evidence="5" id="KW-0732">Signal</keyword>
<dbReference type="Gene3D" id="3.20.20.80">
    <property type="entry name" value="Glycosidases"/>
    <property type="match status" value="1"/>
</dbReference>
<evidence type="ECO:0000256" key="5">
    <source>
        <dbReference type="SAM" id="SignalP"/>
    </source>
</evidence>
<feature type="chain" id="PRO_5027008513" evidence="5">
    <location>
        <begin position="24"/>
        <end position="540"/>
    </location>
</feature>
<evidence type="ECO:0000256" key="3">
    <source>
        <dbReference type="ARBA" id="ARBA00023295"/>
    </source>
</evidence>
<dbReference type="InterPro" id="IPR017853">
    <property type="entry name" value="GH"/>
</dbReference>
<dbReference type="InterPro" id="IPR035992">
    <property type="entry name" value="Ricin_B-like_lectins"/>
</dbReference>
<evidence type="ECO:0000313" key="7">
    <source>
        <dbReference type="Proteomes" id="UP000504603"/>
    </source>
</evidence>
<dbReference type="GeneID" id="111025142"/>
<comment type="similarity">
    <text evidence="1 4">Belongs to the glycosyl hydrolase 5 (cellulase A) family.</text>
</comment>
<dbReference type="GO" id="GO:0000272">
    <property type="term" value="P:polysaccharide catabolic process"/>
    <property type="evidence" value="ECO:0007669"/>
    <property type="project" value="InterPro"/>
</dbReference>
<dbReference type="Proteomes" id="UP000504603">
    <property type="component" value="Unplaced"/>
</dbReference>
<feature type="signal peptide" evidence="5">
    <location>
        <begin position="1"/>
        <end position="23"/>
    </location>
</feature>